<dbReference type="GO" id="GO:0005634">
    <property type="term" value="C:nucleus"/>
    <property type="evidence" value="ECO:0007669"/>
    <property type="project" value="TreeGrafter"/>
</dbReference>
<organism evidence="5 6">
    <name type="scientific">Henosepilachna vigintioctopunctata</name>
    <dbReference type="NCBI Taxonomy" id="420089"/>
    <lineage>
        <taxon>Eukaryota</taxon>
        <taxon>Metazoa</taxon>
        <taxon>Ecdysozoa</taxon>
        <taxon>Arthropoda</taxon>
        <taxon>Hexapoda</taxon>
        <taxon>Insecta</taxon>
        <taxon>Pterygota</taxon>
        <taxon>Neoptera</taxon>
        <taxon>Endopterygota</taxon>
        <taxon>Coleoptera</taxon>
        <taxon>Polyphaga</taxon>
        <taxon>Cucujiformia</taxon>
        <taxon>Coccinelloidea</taxon>
        <taxon>Coccinellidae</taxon>
        <taxon>Epilachninae</taxon>
        <taxon>Epilachnini</taxon>
        <taxon>Henosepilachna</taxon>
    </lineage>
</organism>
<evidence type="ECO:0000256" key="1">
    <source>
        <dbReference type="ARBA" id="ARBA00023054"/>
    </source>
</evidence>
<accession>A0AAW1UNG1</accession>
<feature type="compositionally biased region" description="Acidic residues" evidence="3">
    <location>
        <begin position="298"/>
        <end position="307"/>
    </location>
</feature>
<evidence type="ECO:0000256" key="2">
    <source>
        <dbReference type="SAM" id="Coils"/>
    </source>
</evidence>
<feature type="coiled-coil region" evidence="2">
    <location>
        <begin position="247"/>
        <end position="274"/>
    </location>
</feature>
<dbReference type="Pfam" id="PF25449">
    <property type="entry name" value="CCDC174_GRSR"/>
    <property type="match status" value="1"/>
</dbReference>
<dbReference type="AlphaFoldDB" id="A0AAW1UNG1"/>
<keyword evidence="6" id="KW-1185">Reference proteome</keyword>
<dbReference type="EMBL" id="JARQZJ010000093">
    <property type="protein sequence ID" value="KAK9884659.1"/>
    <property type="molecule type" value="Genomic_DNA"/>
</dbReference>
<dbReference type="InterPro" id="IPR025066">
    <property type="entry name" value="CCDC174-like"/>
</dbReference>
<feature type="compositionally biased region" description="Acidic residues" evidence="3">
    <location>
        <begin position="108"/>
        <end position="123"/>
    </location>
</feature>
<comment type="caution">
    <text evidence="5">The sequence shown here is derived from an EMBL/GenBank/DDBJ whole genome shotgun (WGS) entry which is preliminary data.</text>
</comment>
<gene>
    <name evidence="5" type="ORF">WA026_007502</name>
</gene>
<dbReference type="InterPro" id="IPR057464">
    <property type="entry name" value="CCDC174_GRSR"/>
</dbReference>
<proteinExistence type="predicted"/>
<dbReference type="PANTHER" id="PTHR15885:SF1">
    <property type="entry name" value="COILED-COIL DOMAIN-CONTAINING PROTEIN 174"/>
    <property type="match status" value="1"/>
</dbReference>
<evidence type="ECO:0000256" key="3">
    <source>
        <dbReference type="SAM" id="MobiDB-lite"/>
    </source>
</evidence>
<dbReference type="PANTHER" id="PTHR15885">
    <property type="entry name" value="COILED-COIL DOMAIN-CONTAINING PROTEIN 174"/>
    <property type="match status" value="1"/>
</dbReference>
<feature type="region of interest" description="Disordered" evidence="3">
    <location>
        <begin position="103"/>
        <end position="131"/>
    </location>
</feature>
<feature type="region of interest" description="Disordered" evidence="3">
    <location>
        <begin position="294"/>
        <end position="327"/>
    </location>
</feature>
<evidence type="ECO:0000313" key="6">
    <source>
        <dbReference type="Proteomes" id="UP001431783"/>
    </source>
</evidence>
<name>A0AAW1UNG1_9CUCU</name>
<evidence type="ECO:0000313" key="5">
    <source>
        <dbReference type="EMBL" id="KAK9884659.1"/>
    </source>
</evidence>
<dbReference type="Proteomes" id="UP001431783">
    <property type="component" value="Unassembled WGS sequence"/>
</dbReference>
<feature type="domain" description="CCDC174 alpha/beta GRSR" evidence="4">
    <location>
        <begin position="136"/>
        <end position="164"/>
    </location>
</feature>
<evidence type="ECO:0000259" key="4">
    <source>
        <dbReference type="Pfam" id="PF25449"/>
    </source>
</evidence>
<sequence>MSNYEISKSSLISLKAEIIKKQEEARQKGYINVKKKVPLIIKNKGVEKRNEKDSVEDLDLHQKSREVLEMKAKLYEKLSKSKIVDDDPSSAQNRYLVRFKDKINTDEPPAEENEISDIEEDAEQNYTDPENSDEEWVEYIDCLGRTRTCLKKDLQHFKSRDKEYEHNDVKHALENNKNINENVSIKTNSEQELSSEDMRKVILREQWEKEERELRDKDNIHYQDILFNEARSHGVGYYSFSKQEGIRRQQQLSLEKLRLETQQEQKKFQELKSIREQQLAARLKAAKMRKRARLGLPVEEEEDEEPEIGPPIPPAPEKSEEEDSREKLLEEARKNHIRPWDVGKIKVGEFYEYSQEEWVEKKRNERIDEFAPPSTSRRDFRAVVSSELKVSESGGSLRFSTKKTESNKLQFKNIDKSQISNKDLQDPYNEETRSFQPFTFTNKSSNKRKYEQMESIRENGYDNPDPVTGDIKMNCSFGNKKEGNISQVCTQVNRQTIEEKNCSSNEYIAKLNGLTTEAISQDIEASIEVGLKFLRNQAEQKESVRDYENDDMFAL</sequence>
<keyword evidence="1 2" id="KW-0175">Coiled coil</keyword>
<reference evidence="5 6" key="1">
    <citation type="submission" date="2023-03" db="EMBL/GenBank/DDBJ databases">
        <title>Genome insight into feeding habits of ladybird beetles.</title>
        <authorList>
            <person name="Li H.-S."/>
            <person name="Huang Y.-H."/>
            <person name="Pang H."/>
        </authorList>
    </citation>
    <scope>NUCLEOTIDE SEQUENCE [LARGE SCALE GENOMIC DNA]</scope>
    <source>
        <strain evidence="5">SYSU_2023b</strain>
        <tissue evidence="5">Whole body</tissue>
    </source>
</reference>
<dbReference type="Pfam" id="PF13300">
    <property type="entry name" value="DUF4078"/>
    <property type="match status" value="1"/>
</dbReference>
<protein>
    <recommendedName>
        <fullName evidence="4">CCDC174 alpha/beta GRSR domain-containing protein</fullName>
    </recommendedName>
</protein>